<dbReference type="InterPro" id="IPR050483">
    <property type="entry name" value="CoA-transferase_III_domain"/>
</dbReference>
<keyword evidence="1 3" id="KW-0808">Transferase</keyword>
<dbReference type="EMBL" id="FMSH01000518">
    <property type="protein sequence ID" value="SCV00225.1"/>
    <property type="molecule type" value="Genomic_DNA"/>
</dbReference>
<evidence type="ECO:0000256" key="1">
    <source>
        <dbReference type="ARBA" id="ARBA00022679"/>
    </source>
</evidence>
<dbReference type="RefSeq" id="WP_340530547.1">
    <property type="nucleotide sequence ID" value="NZ_FMSH01000518.1"/>
</dbReference>
<dbReference type="EC" id="2.8.3.16" evidence="3"/>
<dbReference type="Gene3D" id="3.40.50.10540">
    <property type="entry name" value="Crotonobetainyl-coa:carnitine coa-transferase, domain 1"/>
    <property type="match status" value="1"/>
</dbReference>
<dbReference type="SUPFAM" id="SSF89796">
    <property type="entry name" value="CoA-transferase family III (CaiB/BaiF)"/>
    <property type="match status" value="1"/>
</dbReference>
<dbReference type="InterPro" id="IPR023606">
    <property type="entry name" value="CoA-Trfase_III_dom_1_sf"/>
</dbReference>
<feature type="region of interest" description="Disordered" evidence="2">
    <location>
        <begin position="365"/>
        <end position="390"/>
    </location>
</feature>
<dbReference type="InterPro" id="IPR003673">
    <property type="entry name" value="CoA-Trfase_fam_III"/>
</dbReference>
<evidence type="ECO:0000313" key="3">
    <source>
        <dbReference type="EMBL" id="SCV00225.1"/>
    </source>
</evidence>
<dbReference type="InterPro" id="IPR044855">
    <property type="entry name" value="CoA-Trfase_III_dom3_sf"/>
</dbReference>
<name>A0A1K0JQM9_CUPNE</name>
<dbReference type="PANTHER" id="PTHR48207">
    <property type="entry name" value="SUCCINATE--HYDROXYMETHYLGLUTARATE COA-TRANSFERASE"/>
    <property type="match status" value="1"/>
</dbReference>
<dbReference type="Pfam" id="PF02515">
    <property type="entry name" value="CoA_transf_3"/>
    <property type="match status" value="1"/>
</dbReference>
<proteinExistence type="predicted"/>
<sequence length="413" mass="43888">MSSTERVAGALDGLVVLDLTQMLAGPYTSMMLADQGARVIKVEPPGGDQTRRTGPHLDGSVKMDEGGFGSYFGSINRNKESVVLDLKQPAGRAVLLRLVQGADVLVENYRAGVMDRLGLGYETLAAENPRLVYAALRGFGDPRSGDSPYASWPAYDPVAQAMGGIMGITGGSRGGPPTKIGPGVGDIVPAMFLAYGVAAACWQAQRTGRGQFVDVAMVDAILAVCERVVFQYSATAQVPGTEGNGHPLLCPFGLFPARDGFVSLGVPNDRFWRLLVAQMDDPALAADPRFATNEARVAHRAEVEAAVGAWTARHTKRELAGMLGGEIPFGPVFGANEIFSDTHFRVREMLVDVDQPGAARPLTIAGSPVRMSDTPGGVRRRAPMTGEHTDSTLADFGFDEREIAALRTDCVIQ</sequence>
<accession>A0A1K0JQM9</accession>
<protein>
    <submittedName>
        <fullName evidence="3">Putative Formyl-CoA transferase</fullName>
        <ecNumber evidence="3">2.8.3.16</ecNumber>
    </submittedName>
</protein>
<evidence type="ECO:0000256" key="2">
    <source>
        <dbReference type="SAM" id="MobiDB-lite"/>
    </source>
</evidence>
<dbReference type="PANTHER" id="PTHR48207:SF3">
    <property type="entry name" value="SUCCINATE--HYDROXYMETHYLGLUTARATE COA-TRANSFERASE"/>
    <property type="match status" value="1"/>
</dbReference>
<dbReference type="AlphaFoldDB" id="A0A1K0JQM9"/>
<reference evidence="3" key="1">
    <citation type="submission" date="2016-09" db="EMBL/GenBank/DDBJ databases">
        <authorList>
            <person name="Capua I."/>
            <person name="De Benedictis P."/>
            <person name="Joannis T."/>
            <person name="Lombin L.H."/>
            <person name="Cattoli G."/>
        </authorList>
    </citation>
    <scope>NUCLEOTIDE SEQUENCE</scope>
    <source>
        <strain evidence="3">B9</strain>
    </source>
</reference>
<organism evidence="3">
    <name type="scientific">Cupriavidus necator</name>
    <name type="common">Alcaligenes eutrophus</name>
    <name type="synonym">Ralstonia eutropha</name>
    <dbReference type="NCBI Taxonomy" id="106590"/>
    <lineage>
        <taxon>Bacteria</taxon>
        <taxon>Pseudomonadati</taxon>
        <taxon>Pseudomonadota</taxon>
        <taxon>Betaproteobacteria</taxon>
        <taxon>Burkholderiales</taxon>
        <taxon>Burkholderiaceae</taxon>
        <taxon>Cupriavidus</taxon>
    </lineage>
</organism>
<dbReference type="GO" id="GO:0033608">
    <property type="term" value="F:formyl-CoA transferase activity"/>
    <property type="evidence" value="ECO:0007669"/>
    <property type="project" value="UniProtKB-EC"/>
</dbReference>
<gene>
    <name evidence="3" type="ORF">CNECB9_70003</name>
</gene>
<dbReference type="Gene3D" id="3.30.1540.10">
    <property type="entry name" value="formyl-coa transferase, domain 3"/>
    <property type="match status" value="1"/>
</dbReference>